<accession>A0A2H3SBW2</accession>
<dbReference type="EMBL" id="CABFJX010000372">
    <property type="protein sequence ID" value="VTT74077.1"/>
    <property type="molecule type" value="Genomic_DNA"/>
</dbReference>
<dbReference type="Pfam" id="PF12937">
    <property type="entry name" value="F-box-like"/>
    <property type="match status" value="1"/>
</dbReference>
<dbReference type="InterPro" id="IPR001810">
    <property type="entry name" value="F-box_dom"/>
</dbReference>
<dbReference type="Gene3D" id="1.20.1280.50">
    <property type="match status" value="1"/>
</dbReference>
<dbReference type="Proteomes" id="UP000760494">
    <property type="component" value="Unassembled WGS sequence"/>
</dbReference>
<dbReference type="SUPFAM" id="SSF81383">
    <property type="entry name" value="F-box domain"/>
    <property type="match status" value="1"/>
</dbReference>
<dbReference type="CDD" id="cd09917">
    <property type="entry name" value="F-box_SF"/>
    <property type="match status" value="1"/>
</dbReference>
<dbReference type="PROSITE" id="PS50181">
    <property type="entry name" value="FBOX"/>
    <property type="match status" value="1"/>
</dbReference>
<dbReference type="AlphaFoldDB" id="A0A2H3SBW2"/>
<proteinExistence type="predicted"/>
<dbReference type="InterPro" id="IPR036047">
    <property type="entry name" value="F-box-like_dom_sf"/>
</dbReference>
<name>A0A2H3SBW2_FUSFU</name>
<organism evidence="1 2">
    <name type="scientific">Fusarium fujikuroi</name>
    <name type="common">Bakanae and foot rot disease fungus</name>
    <name type="synonym">Gibberella fujikuroi</name>
    <dbReference type="NCBI Taxonomy" id="5127"/>
    <lineage>
        <taxon>Eukaryota</taxon>
        <taxon>Fungi</taxon>
        <taxon>Dikarya</taxon>
        <taxon>Ascomycota</taxon>
        <taxon>Pezizomycotina</taxon>
        <taxon>Sordariomycetes</taxon>
        <taxon>Hypocreomycetidae</taxon>
        <taxon>Hypocreales</taxon>
        <taxon>Nectriaceae</taxon>
        <taxon>Fusarium</taxon>
        <taxon>Fusarium fujikuroi species complex</taxon>
    </lineage>
</organism>
<gene>
    <name evidence="1" type="ORF">C2S_9439</name>
</gene>
<reference evidence="1" key="1">
    <citation type="submission" date="2019-05" db="EMBL/GenBank/DDBJ databases">
        <authorList>
            <person name="Piombo E."/>
        </authorList>
    </citation>
    <scope>NUCLEOTIDE SEQUENCE</scope>
    <source>
        <strain evidence="1">C2S</strain>
    </source>
</reference>
<evidence type="ECO:0000313" key="1">
    <source>
        <dbReference type="EMBL" id="VTT74077.1"/>
    </source>
</evidence>
<sequence>MPHFRLDPEYSSSWIQRTRDRFRHRQGKYEVTLLETHWDSPVPEDADLPAPLEPLKLRRQQNPGSRLLQLPPELMLHVIHFLSHSSMYMMRQTCQVLRKLANDINFDDFYWEDLRFKDEPRRLIGSICDQVRLVKRILLRRSLCEPCGNLFDTGELDARLRRLWQPIRCAGCNQNHPELLFPQDKRNCNICVGLLGHFDLCKHVKVSAKLQPDCRESMYAHCTHPDHYVASSKDDEDLPNVTSSYPNIRTSYRGDIHKISLSKSFPTLKINQRQLPGMAAMQARLLEQLKEKGVEGLCQHASTQIDSIVSCMISDKCNCFPASGTPVHNLQAPYGPGARCPNHGYNCRHCEARYFWIYEGDYIVLRFLVLSDNTGPDSFGWLFNLTFDTDEHPIFNDNTKGVLWCDDPSCGTGCGTRWLLMVEILKTSSLRQHGGYRQVPWRNRRSAMKLPFTLEYQAFQEAEKWPTPPNMLSKDLLNPITD</sequence>
<comment type="caution">
    <text evidence="1">The sequence shown here is derived from an EMBL/GenBank/DDBJ whole genome shotgun (WGS) entry which is preliminary data.</text>
</comment>
<evidence type="ECO:0000313" key="2">
    <source>
        <dbReference type="Proteomes" id="UP000760494"/>
    </source>
</evidence>
<protein>
    <submittedName>
        <fullName evidence="1">Uncharacterized protein</fullName>
    </submittedName>
</protein>